<organism evidence="1 2">
    <name type="scientific">Candidatus Scatousia excrementigallinarum</name>
    <dbReference type="NCBI Taxonomy" id="2840935"/>
    <lineage>
        <taxon>Bacteria</taxon>
        <taxon>Candidatus Scatousia</taxon>
    </lineage>
</organism>
<gene>
    <name evidence="1" type="ORF">IAC10_01280</name>
</gene>
<accession>A0A9D1EWX7</accession>
<protein>
    <submittedName>
        <fullName evidence="1">Uncharacterized protein</fullName>
    </submittedName>
</protein>
<dbReference type="EMBL" id="DVIU01000026">
    <property type="protein sequence ID" value="HIS35251.1"/>
    <property type="molecule type" value="Genomic_DNA"/>
</dbReference>
<dbReference type="AlphaFoldDB" id="A0A9D1EWX7"/>
<comment type="caution">
    <text evidence="1">The sequence shown here is derived from an EMBL/GenBank/DDBJ whole genome shotgun (WGS) entry which is preliminary data.</text>
</comment>
<proteinExistence type="predicted"/>
<sequence length="153" mass="18006">MKIKKDLISSIFKNKKRYILDGEDDENIITKFQYLLNCFSKEYIYLRVNCKHKSQFLSGGIPNLTLGNDILFEFKDTSFLEKLKENLNGFHYIFIYTVATKIFDEDKSKILRILYNSPFDISLDQDLVCDFGINDLEYSKEETAKLLSELKQI</sequence>
<reference evidence="1" key="2">
    <citation type="journal article" date="2021" name="PeerJ">
        <title>Extensive microbial diversity within the chicken gut microbiome revealed by metagenomics and culture.</title>
        <authorList>
            <person name="Gilroy R."/>
            <person name="Ravi A."/>
            <person name="Getino M."/>
            <person name="Pursley I."/>
            <person name="Horton D.L."/>
            <person name="Alikhan N.F."/>
            <person name="Baker D."/>
            <person name="Gharbi K."/>
            <person name="Hall N."/>
            <person name="Watson M."/>
            <person name="Adriaenssens E.M."/>
            <person name="Foster-Nyarko E."/>
            <person name="Jarju S."/>
            <person name="Secka A."/>
            <person name="Antonio M."/>
            <person name="Oren A."/>
            <person name="Chaudhuri R.R."/>
            <person name="La Ragione R."/>
            <person name="Hildebrand F."/>
            <person name="Pallen M.J."/>
        </authorList>
    </citation>
    <scope>NUCLEOTIDE SEQUENCE</scope>
    <source>
        <strain evidence="1">6276</strain>
    </source>
</reference>
<name>A0A9D1EWX7_9BACT</name>
<evidence type="ECO:0000313" key="2">
    <source>
        <dbReference type="Proteomes" id="UP000823928"/>
    </source>
</evidence>
<dbReference type="Proteomes" id="UP000823928">
    <property type="component" value="Unassembled WGS sequence"/>
</dbReference>
<evidence type="ECO:0000313" key="1">
    <source>
        <dbReference type="EMBL" id="HIS35251.1"/>
    </source>
</evidence>
<reference evidence="1" key="1">
    <citation type="submission" date="2020-10" db="EMBL/GenBank/DDBJ databases">
        <authorList>
            <person name="Gilroy R."/>
        </authorList>
    </citation>
    <scope>NUCLEOTIDE SEQUENCE</scope>
    <source>
        <strain evidence="1">6276</strain>
    </source>
</reference>